<dbReference type="PROSITE" id="PS50043">
    <property type="entry name" value="HTH_LUXR_2"/>
    <property type="match status" value="1"/>
</dbReference>
<evidence type="ECO:0000256" key="2">
    <source>
        <dbReference type="ARBA" id="ARBA00023125"/>
    </source>
</evidence>
<dbReference type="SUPFAM" id="SSF48452">
    <property type="entry name" value="TPR-like"/>
    <property type="match status" value="1"/>
</dbReference>
<gene>
    <name evidence="5" type="ORF">GNP95_05520</name>
</gene>
<dbReference type="InterPro" id="IPR036388">
    <property type="entry name" value="WH-like_DNA-bd_sf"/>
</dbReference>
<dbReference type="InterPro" id="IPR016032">
    <property type="entry name" value="Sig_transdc_resp-reg_C-effctor"/>
</dbReference>
<dbReference type="Gene3D" id="1.25.40.10">
    <property type="entry name" value="Tetratricopeptide repeat domain"/>
    <property type="match status" value="1"/>
</dbReference>
<dbReference type="InterPro" id="IPR041617">
    <property type="entry name" value="TPR_MalT"/>
</dbReference>
<dbReference type="EMBL" id="WNZW01000001">
    <property type="protein sequence ID" value="MUG44457.1"/>
    <property type="molecule type" value="Genomic_DNA"/>
</dbReference>
<dbReference type="SUPFAM" id="SSF46894">
    <property type="entry name" value="C-terminal effector domain of the bipartite response regulators"/>
    <property type="match status" value="1"/>
</dbReference>
<dbReference type="InterPro" id="IPR027417">
    <property type="entry name" value="P-loop_NTPase"/>
</dbReference>
<dbReference type="Proteomes" id="UP000447876">
    <property type="component" value="Unassembled WGS sequence"/>
</dbReference>
<dbReference type="AlphaFoldDB" id="A0A7X3CMS8"/>
<dbReference type="PANTHER" id="PTHR44688:SF16">
    <property type="entry name" value="DNA-BINDING TRANSCRIPTIONAL ACTIVATOR DEVR_DOSR"/>
    <property type="match status" value="1"/>
</dbReference>
<dbReference type="InterPro" id="IPR000792">
    <property type="entry name" value="Tscrpt_reg_LuxR_C"/>
</dbReference>
<dbReference type="PRINTS" id="PR00038">
    <property type="entry name" value="HTHLUXR"/>
</dbReference>
<comment type="caution">
    <text evidence="5">The sequence shown here is derived from an EMBL/GenBank/DDBJ whole genome shotgun (WGS) entry which is preliminary data.</text>
</comment>
<evidence type="ECO:0000259" key="4">
    <source>
        <dbReference type="PROSITE" id="PS50043"/>
    </source>
</evidence>
<evidence type="ECO:0000313" key="5">
    <source>
        <dbReference type="EMBL" id="MUG44457.1"/>
    </source>
</evidence>
<accession>A0A7X3CMS8</accession>
<dbReference type="InterPro" id="IPR011990">
    <property type="entry name" value="TPR-like_helical_dom_sf"/>
</dbReference>
<organism evidence="5 6">
    <name type="scientific">Paenibacillus woosongensis</name>
    <dbReference type="NCBI Taxonomy" id="307580"/>
    <lineage>
        <taxon>Bacteria</taxon>
        <taxon>Bacillati</taxon>
        <taxon>Bacillota</taxon>
        <taxon>Bacilli</taxon>
        <taxon>Bacillales</taxon>
        <taxon>Paenibacillaceae</taxon>
        <taxon>Paenibacillus</taxon>
    </lineage>
</organism>
<keyword evidence="1" id="KW-0805">Transcription regulation</keyword>
<dbReference type="Gene3D" id="3.40.50.300">
    <property type="entry name" value="P-loop containing nucleotide triphosphate hydrolases"/>
    <property type="match status" value="1"/>
</dbReference>
<dbReference type="PROSITE" id="PS00622">
    <property type="entry name" value="HTH_LUXR_1"/>
    <property type="match status" value="1"/>
</dbReference>
<dbReference type="InterPro" id="IPR059106">
    <property type="entry name" value="WHD_MalT"/>
</dbReference>
<sequence length="853" mass="97469">MIIATKLHIPQSRSELVVRSRLIHRLHEGLERTLTLITAPAGYGKTTLLGEWAMTLEKPVAWVSLDQGDNDRMRFWAHTIAALKQAYPSFNEQAVLRHAVEDPSGVSLIAALVNGLHRISQTTVLVWDDFHHIEEESILKGVTYLLERLPPHVHLYLASRNSPSLPLSRIRAGNGLNQLDTSDLRFAPDETIEFFAKCSYMELSSEDIAAVQKKTEGWAAAMRLAILSLHEHADPASLVWKMAGTERDISDYFFDEVFSLQSETMQQFLLYTSILDRMTGELCQAVTGIAESHAYLQQLDKGSLFLVALDERREWYRYHHLFRQFLTAQLKMREPRQWKTYHMTAGKWLEKNGYPHEAVDHYLKAAGYEQALSLIEKIAQELMDTEWTTLCTWLSAIPDTLLFARPMMLLTKLASQYMSGHVEAATDGYWRALRRLDEDAASLPPSAAETLHAGLAFLAAFRTFLDRDFEYAVQFSKEYVEKHPEGDFFIGFGSDRDGYHPVLDIYVSDDSLQLAEQVLIPLLSIWSGTRNVYFIAHIYIDLGKMQYERNRLVEAEKVMRQAYDFGRLHDNRSLATIAALWLARIAAVQGDEETSNQILQELAQQTSKMANPHLSGKIASFRAMLGWMRGEQKPVKQWLRKSGLRFHDEIPVSMIKEYDLLVSILAEQGKFEEAAALAERLLFMARETGRQSDRIRLLVRKGRLLSLQGKVVECMDVLEEALALAWPEGYIRTFVDEGAAFGQLLEQYIRLRQNQHRRPSQKVPLPYVKRLLRLFQPADREASIPHERTAVALTAKEQSVLRLMETGMSNKDIALKLNVSLATVKTHINNIYGKLQTKNRLQALERARTLQLF</sequence>
<evidence type="ECO:0000256" key="3">
    <source>
        <dbReference type="ARBA" id="ARBA00023163"/>
    </source>
</evidence>
<reference evidence="5 6" key="1">
    <citation type="submission" date="2019-11" db="EMBL/GenBank/DDBJ databases">
        <title>Draft genome sequences of five Paenibacillus species of dairy origin.</title>
        <authorList>
            <person name="Olajide A.M."/>
            <person name="Chen S."/>
            <person name="Lapointe G."/>
        </authorList>
    </citation>
    <scope>NUCLEOTIDE SEQUENCE [LARGE SCALE GENOMIC DNA]</scope>
    <source>
        <strain evidence="5 6">12CR55</strain>
    </source>
</reference>
<dbReference type="OrthoDB" id="1137593at2"/>
<feature type="domain" description="HTH luxR-type" evidence="4">
    <location>
        <begin position="786"/>
        <end position="851"/>
    </location>
</feature>
<dbReference type="Pfam" id="PF25873">
    <property type="entry name" value="WHD_MalT"/>
    <property type="match status" value="1"/>
</dbReference>
<dbReference type="PANTHER" id="PTHR44688">
    <property type="entry name" value="DNA-BINDING TRANSCRIPTIONAL ACTIVATOR DEVR_DOSR"/>
    <property type="match status" value="1"/>
</dbReference>
<dbReference type="CDD" id="cd06170">
    <property type="entry name" value="LuxR_C_like"/>
    <property type="match status" value="1"/>
</dbReference>
<keyword evidence="2" id="KW-0238">DNA-binding</keyword>
<proteinExistence type="predicted"/>
<dbReference type="SMART" id="SM00421">
    <property type="entry name" value="HTH_LUXR"/>
    <property type="match status" value="1"/>
</dbReference>
<dbReference type="RefSeq" id="WP_155609842.1">
    <property type="nucleotide sequence ID" value="NZ_WNZW01000001.1"/>
</dbReference>
<evidence type="ECO:0000313" key="6">
    <source>
        <dbReference type="Proteomes" id="UP000447876"/>
    </source>
</evidence>
<dbReference type="Pfam" id="PF00196">
    <property type="entry name" value="GerE"/>
    <property type="match status" value="1"/>
</dbReference>
<dbReference type="Pfam" id="PF17874">
    <property type="entry name" value="TPR_MalT"/>
    <property type="match status" value="1"/>
</dbReference>
<name>A0A7X3CMS8_9BACL</name>
<dbReference type="Gene3D" id="1.10.10.10">
    <property type="entry name" value="Winged helix-like DNA-binding domain superfamily/Winged helix DNA-binding domain"/>
    <property type="match status" value="1"/>
</dbReference>
<keyword evidence="3" id="KW-0804">Transcription</keyword>
<evidence type="ECO:0000256" key="1">
    <source>
        <dbReference type="ARBA" id="ARBA00023015"/>
    </source>
</evidence>
<dbReference type="GO" id="GO:0003677">
    <property type="term" value="F:DNA binding"/>
    <property type="evidence" value="ECO:0007669"/>
    <property type="project" value="UniProtKB-KW"/>
</dbReference>
<dbReference type="SUPFAM" id="SSF52540">
    <property type="entry name" value="P-loop containing nucleoside triphosphate hydrolases"/>
    <property type="match status" value="1"/>
</dbReference>
<protein>
    <submittedName>
        <fullName evidence="5">LuxR family transcriptional regulator</fullName>
    </submittedName>
</protein>
<dbReference type="GO" id="GO:0006355">
    <property type="term" value="P:regulation of DNA-templated transcription"/>
    <property type="evidence" value="ECO:0007669"/>
    <property type="project" value="InterPro"/>
</dbReference>